<dbReference type="Proteomes" id="UP000682967">
    <property type="component" value="Chromosome"/>
</dbReference>
<dbReference type="RefSeq" id="WP_004964330.1">
    <property type="nucleotide sequence ID" value="NZ_AOLR01000022.1"/>
</dbReference>
<reference evidence="4" key="2">
    <citation type="submission" date="2021-04" db="EMBL/GenBank/DDBJ databases">
        <title>Complete Genome sequence and Methylome Analysis of the Haloarchaeon Haloarcula sinaiiensis.</title>
        <authorList>
            <person name="Fomenkov A."/>
            <person name="DasSarma P."/>
            <person name="DasSarma S."/>
            <person name="Roberts R.J."/>
        </authorList>
    </citation>
    <scope>NUCLEOTIDE SEQUENCE</scope>
    <source>
        <strain evidence="4">ATCC 33800</strain>
    </source>
</reference>
<feature type="compositionally biased region" description="Basic and acidic residues" evidence="1">
    <location>
        <begin position="30"/>
        <end position="41"/>
    </location>
</feature>
<keyword evidence="2" id="KW-0812">Transmembrane</keyword>
<name>M0JXK2_9EURY</name>
<dbReference type="GeneID" id="64823531"/>
<dbReference type="Proteomes" id="UP000011659">
    <property type="component" value="Unassembled WGS sequence"/>
</dbReference>
<dbReference type="OrthoDB" id="222695at2157"/>
<feature type="region of interest" description="Disordered" evidence="1">
    <location>
        <begin position="27"/>
        <end position="129"/>
    </location>
</feature>
<keyword evidence="5" id="KW-1185">Reference proteome</keyword>
<gene>
    <name evidence="3" type="ORF">C436_14519</name>
    <name evidence="4" type="ORF">KDQ40_11205</name>
</gene>
<proteinExistence type="predicted"/>
<evidence type="ECO:0000256" key="2">
    <source>
        <dbReference type="SAM" id="Phobius"/>
    </source>
</evidence>
<evidence type="ECO:0000313" key="3">
    <source>
        <dbReference type="EMBL" id="EMA12340.1"/>
    </source>
</evidence>
<dbReference type="EMBL" id="AOLR01000022">
    <property type="protein sequence ID" value="EMA12340.1"/>
    <property type="molecule type" value="Genomic_DNA"/>
</dbReference>
<keyword evidence="2" id="KW-0472">Membrane</keyword>
<feature type="compositionally biased region" description="Polar residues" evidence="1">
    <location>
        <begin position="100"/>
        <end position="129"/>
    </location>
</feature>
<reference evidence="3 5" key="1">
    <citation type="journal article" date="2014" name="PLoS Genet.">
        <title>Phylogenetically driven sequencing of extremely halophilic archaea reveals strategies for static and dynamic osmo-response.</title>
        <authorList>
            <person name="Becker E.A."/>
            <person name="Seitzer P.M."/>
            <person name="Tritt A."/>
            <person name="Larsen D."/>
            <person name="Krusor M."/>
            <person name="Yao A.I."/>
            <person name="Wu D."/>
            <person name="Madern D."/>
            <person name="Eisen J.A."/>
            <person name="Darling A.E."/>
            <person name="Facciotti M.T."/>
        </authorList>
    </citation>
    <scope>NUCLEOTIDE SEQUENCE [LARGE SCALE GENOMIC DNA]</scope>
    <source>
        <strain evidence="3 5">ATCC 33800</strain>
    </source>
</reference>
<feature type="compositionally biased region" description="Acidic residues" evidence="1">
    <location>
        <begin position="63"/>
        <end position="94"/>
    </location>
</feature>
<evidence type="ECO:0000313" key="5">
    <source>
        <dbReference type="Proteomes" id="UP000011659"/>
    </source>
</evidence>
<dbReference type="PATRIC" id="fig|662476.7.peg.2904"/>
<protein>
    <submittedName>
        <fullName evidence="3">Uncharacterized protein</fullName>
    </submittedName>
</protein>
<evidence type="ECO:0000313" key="4">
    <source>
        <dbReference type="EMBL" id="QUJ71277.1"/>
    </source>
</evidence>
<dbReference type="KEGG" id="hsin:KDQ40_11205"/>
<dbReference type="AlphaFoldDB" id="M0JXK2"/>
<dbReference type="EMBL" id="CP073366">
    <property type="protein sequence ID" value="QUJ71277.1"/>
    <property type="molecule type" value="Genomic_DNA"/>
</dbReference>
<feature type="transmembrane region" description="Helical" evidence="2">
    <location>
        <begin position="128"/>
        <end position="150"/>
    </location>
</feature>
<feature type="region of interest" description="Disordered" evidence="1">
    <location>
        <begin position="152"/>
        <end position="188"/>
    </location>
</feature>
<evidence type="ECO:0000256" key="1">
    <source>
        <dbReference type="SAM" id="MobiDB-lite"/>
    </source>
</evidence>
<keyword evidence="2" id="KW-1133">Transmembrane helix</keyword>
<organism evidence="3 5">
    <name type="scientific">Haloarcula marismortui ATCC 33800</name>
    <dbReference type="NCBI Taxonomy" id="662476"/>
    <lineage>
        <taxon>Archaea</taxon>
        <taxon>Methanobacteriati</taxon>
        <taxon>Methanobacteriota</taxon>
        <taxon>Stenosarchaea group</taxon>
        <taxon>Halobacteria</taxon>
        <taxon>Halobacteriales</taxon>
        <taxon>Haloarculaceae</taxon>
        <taxon>Haloarcula</taxon>
    </lineage>
</organism>
<feature type="compositionally biased region" description="Acidic residues" evidence="1">
    <location>
        <begin position="160"/>
        <end position="188"/>
    </location>
</feature>
<sequence length="188" mass="19891">MTGPICPAEGCDYNEEGEKTAASVRRHINAKADDAHSDTEALRSALNSPTEGGNEGAERAPDNPDDEEQEESEEERAEAAENEESEQEEMDQSSEYEQQVAQSTEAETSNEGGETEGQQANDGAQQSALGSAPVAPILAGFALVAIYVLVSSGSSSGDDQPTEVESEVVEESEQAEPVIDDPEAEVAW</sequence>
<accession>M0JXK2</accession>